<reference evidence="1 2" key="1">
    <citation type="submission" date="2019-04" db="EMBL/GenBank/DDBJ databases">
        <title>Friends and foes A comparative genomics study of 23 Aspergillus species from section Flavi.</title>
        <authorList>
            <consortium name="DOE Joint Genome Institute"/>
            <person name="Kjaerbolling I."/>
            <person name="Vesth T."/>
            <person name="Frisvad J.C."/>
            <person name="Nybo J.L."/>
            <person name="Theobald S."/>
            <person name="Kildgaard S."/>
            <person name="Isbrandt T."/>
            <person name="Kuo A."/>
            <person name="Sato A."/>
            <person name="Lyhne E.K."/>
            <person name="Kogle M.E."/>
            <person name="Wiebenga A."/>
            <person name="Kun R.S."/>
            <person name="Lubbers R.J."/>
            <person name="Makela M.R."/>
            <person name="Barry K."/>
            <person name="Chovatia M."/>
            <person name="Clum A."/>
            <person name="Daum C."/>
            <person name="Haridas S."/>
            <person name="He G."/>
            <person name="LaButti K."/>
            <person name="Lipzen A."/>
            <person name="Mondo S."/>
            <person name="Riley R."/>
            <person name="Salamov A."/>
            <person name="Simmons B.A."/>
            <person name="Magnuson J.K."/>
            <person name="Henrissat B."/>
            <person name="Mortensen U.H."/>
            <person name="Larsen T.O."/>
            <person name="Devries R.P."/>
            <person name="Grigoriev I.V."/>
            <person name="Machida M."/>
            <person name="Baker S.E."/>
            <person name="Andersen M.R."/>
        </authorList>
    </citation>
    <scope>NUCLEOTIDE SEQUENCE [LARGE SCALE GENOMIC DNA]</scope>
    <source>
        <strain evidence="1 2">IBT 18842</strain>
    </source>
</reference>
<dbReference type="InterPro" id="IPR011009">
    <property type="entry name" value="Kinase-like_dom_sf"/>
</dbReference>
<evidence type="ECO:0000313" key="1">
    <source>
        <dbReference type="EMBL" id="KAE8151749.1"/>
    </source>
</evidence>
<dbReference type="EMBL" id="ML742065">
    <property type="protein sequence ID" value="KAE8151749.1"/>
    <property type="molecule type" value="Genomic_DNA"/>
</dbReference>
<organism evidence="1 2">
    <name type="scientific">Aspergillus avenaceus</name>
    <dbReference type="NCBI Taxonomy" id="36643"/>
    <lineage>
        <taxon>Eukaryota</taxon>
        <taxon>Fungi</taxon>
        <taxon>Dikarya</taxon>
        <taxon>Ascomycota</taxon>
        <taxon>Pezizomycotina</taxon>
        <taxon>Eurotiomycetes</taxon>
        <taxon>Eurotiomycetidae</taxon>
        <taxon>Eurotiales</taxon>
        <taxon>Aspergillaceae</taxon>
        <taxon>Aspergillus</taxon>
        <taxon>Aspergillus subgen. Circumdati</taxon>
    </lineage>
</organism>
<name>A0A5N6U071_ASPAV</name>
<dbReference type="SUPFAM" id="SSF56112">
    <property type="entry name" value="Protein kinase-like (PK-like)"/>
    <property type="match status" value="1"/>
</dbReference>
<evidence type="ECO:0008006" key="3">
    <source>
        <dbReference type="Google" id="ProtNLM"/>
    </source>
</evidence>
<evidence type="ECO:0000313" key="2">
    <source>
        <dbReference type="Proteomes" id="UP000325780"/>
    </source>
</evidence>
<accession>A0A5N6U071</accession>
<dbReference type="OrthoDB" id="4138941at2759"/>
<dbReference type="Proteomes" id="UP000325780">
    <property type="component" value="Unassembled WGS sequence"/>
</dbReference>
<sequence length="453" mass="52083">MGQSWTEFFFRGYPSTLVDLFRESPRNPDDLRRFTSEGFWRLGKPLRTNMPRGHHIMVLWFILQMEDGSSVRYVAKTFSNFSIHEAESIIRRSGLNPAKFSASEVQRQCDPFLIEARAFEHIQRFCPTPQRAYFPRYLGVITDITRNQFPSSCVLRPRAVVLEAIFPNISSRRILTETKDHINPLLNEFKERLNELSISQLELDWYVSLFTNRLRQIMALHNIGITHGDVRDDHFRLPEDFYDTVLYDFSASYTFSPSMPCRRRLRSLSVLTDTEERQLQEIMFDRAVKLDLRHHLANFLDLDLSTVESLLFQPPGVGGGDLELIILKTSSQPDGFTMPSLASVFPFLESISPKEDPTWHVTRAQSLPHYSCAWLLGTETSGVSGTMLLSFDGRSLVEFDTLPIHEGPYFVVLFPLSWDRHEVHESLINVCNEFRSTGHAGSILSKSKALGVR</sequence>
<proteinExistence type="predicted"/>
<dbReference type="AlphaFoldDB" id="A0A5N6U071"/>
<gene>
    <name evidence="1" type="ORF">BDV25DRAFT_152254</name>
</gene>
<keyword evidence="2" id="KW-1185">Reference proteome</keyword>
<protein>
    <recommendedName>
        <fullName evidence="3">Protein kinase domain-containing protein</fullName>
    </recommendedName>
</protein>